<dbReference type="EMBL" id="DSEC01000166">
    <property type="protein sequence ID" value="HER43290.1"/>
    <property type="molecule type" value="Genomic_DNA"/>
</dbReference>
<dbReference type="Proteomes" id="UP000886069">
    <property type="component" value="Unassembled WGS sequence"/>
</dbReference>
<reference evidence="1" key="1">
    <citation type="journal article" date="2020" name="mSystems">
        <title>Genome- and Community-Level Interaction Insights into Carbon Utilization and Element Cycling Functions of Hydrothermarchaeota in Hydrothermal Sediment.</title>
        <authorList>
            <person name="Zhou Z."/>
            <person name="Liu Y."/>
            <person name="Xu W."/>
            <person name="Pan J."/>
            <person name="Luo Z.H."/>
            <person name="Li M."/>
        </authorList>
    </citation>
    <scope>NUCLEOTIDE SEQUENCE [LARGE SCALE GENOMIC DNA]</scope>
    <source>
        <strain evidence="1">SpSt-1233</strain>
    </source>
</reference>
<dbReference type="InterPro" id="IPR023393">
    <property type="entry name" value="START-like_dom_sf"/>
</dbReference>
<dbReference type="Gene3D" id="3.30.530.20">
    <property type="match status" value="1"/>
</dbReference>
<comment type="caution">
    <text evidence="1">The sequence shown here is derived from an EMBL/GenBank/DDBJ whole genome shotgun (WGS) entry which is preliminary data.</text>
</comment>
<organism evidence="1">
    <name type="scientific">Eiseniibacteriota bacterium</name>
    <dbReference type="NCBI Taxonomy" id="2212470"/>
    <lineage>
        <taxon>Bacteria</taxon>
        <taxon>Candidatus Eiseniibacteriota</taxon>
    </lineage>
</organism>
<name>A0A7V2AU32_UNCEI</name>
<dbReference type="InterPro" id="IPR019587">
    <property type="entry name" value="Polyketide_cyclase/dehydratase"/>
</dbReference>
<dbReference type="SUPFAM" id="SSF55961">
    <property type="entry name" value="Bet v1-like"/>
    <property type="match status" value="1"/>
</dbReference>
<sequence>MKNPFRLELSTGIDIDASAVEVWNVLVGFERYPEWTGIFAFTIGHTRPGDRLKVRISSGGSRYATFEPVLLEARKPAEFRWKGRLLLRGIFDGEHIFKIDERDGGGVHFTHAELFGGFLVPWLRRELDTNTRRGFERFNRDIKTRSEETARRGRPRQA</sequence>
<dbReference type="AlphaFoldDB" id="A0A7V2AU32"/>
<protein>
    <submittedName>
        <fullName evidence="1">SRPBCC domain-containing protein</fullName>
    </submittedName>
</protein>
<gene>
    <name evidence="1" type="ORF">ENO08_02375</name>
</gene>
<dbReference type="PANTHER" id="PTHR36166:SF1">
    <property type="entry name" value="SRPBCC DOMAIN-CONTAINING PROTEIN"/>
    <property type="match status" value="1"/>
</dbReference>
<proteinExistence type="predicted"/>
<dbReference type="CDD" id="cd07822">
    <property type="entry name" value="SRPBCC_4"/>
    <property type="match status" value="1"/>
</dbReference>
<evidence type="ECO:0000313" key="1">
    <source>
        <dbReference type="EMBL" id="HER43290.1"/>
    </source>
</evidence>
<dbReference type="PANTHER" id="PTHR36166">
    <property type="entry name" value="CHROMOSOME 9, WHOLE GENOME SHOTGUN SEQUENCE"/>
    <property type="match status" value="1"/>
</dbReference>
<dbReference type="Pfam" id="PF10604">
    <property type="entry name" value="Polyketide_cyc2"/>
    <property type="match status" value="1"/>
</dbReference>
<accession>A0A7V2AU32</accession>